<keyword evidence="1" id="KW-0732">Signal</keyword>
<accession>A0A315XVC8</accession>
<evidence type="ECO:0008006" key="4">
    <source>
        <dbReference type="Google" id="ProtNLM"/>
    </source>
</evidence>
<reference evidence="2 3" key="1">
    <citation type="submission" date="2018-05" db="EMBL/GenBank/DDBJ databases">
        <title>The Hungate 1000. A catalogue of reference genomes from the rumen microbiome.</title>
        <authorList>
            <person name="Kelly W."/>
        </authorList>
    </citation>
    <scope>NUCLEOTIDE SEQUENCE [LARGE SCALE GENOMIC DNA]</scope>
    <source>
        <strain evidence="2 3">SAb67</strain>
    </source>
</reference>
<organism evidence="2 3">
    <name type="scientific">Ruminococcus flavefaciens</name>
    <dbReference type="NCBI Taxonomy" id="1265"/>
    <lineage>
        <taxon>Bacteria</taxon>
        <taxon>Bacillati</taxon>
        <taxon>Bacillota</taxon>
        <taxon>Clostridia</taxon>
        <taxon>Eubacteriales</taxon>
        <taxon>Oscillospiraceae</taxon>
        <taxon>Ruminococcus</taxon>
    </lineage>
</organism>
<evidence type="ECO:0000256" key="1">
    <source>
        <dbReference type="SAM" id="SignalP"/>
    </source>
</evidence>
<gene>
    <name evidence="2" type="ORF">IE37_03091</name>
</gene>
<dbReference type="Proteomes" id="UP000245720">
    <property type="component" value="Unassembled WGS sequence"/>
</dbReference>
<dbReference type="EMBL" id="QGDI01000014">
    <property type="protein sequence ID" value="PWJ10444.1"/>
    <property type="molecule type" value="Genomic_DNA"/>
</dbReference>
<comment type="caution">
    <text evidence="2">The sequence shown here is derived from an EMBL/GenBank/DDBJ whole genome shotgun (WGS) entry which is preliminary data.</text>
</comment>
<evidence type="ECO:0000313" key="2">
    <source>
        <dbReference type="EMBL" id="PWJ10444.1"/>
    </source>
</evidence>
<dbReference type="RefSeq" id="WP_109727763.1">
    <property type="nucleotide sequence ID" value="NZ_QGDI01000014.1"/>
</dbReference>
<dbReference type="AlphaFoldDB" id="A0A315XVC8"/>
<evidence type="ECO:0000313" key="3">
    <source>
        <dbReference type="Proteomes" id="UP000245720"/>
    </source>
</evidence>
<feature type="chain" id="PRO_5038579148" description="Secreted protein" evidence="1">
    <location>
        <begin position="20"/>
        <end position="186"/>
    </location>
</feature>
<proteinExistence type="predicted"/>
<feature type="signal peptide" evidence="1">
    <location>
        <begin position="1"/>
        <end position="19"/>
    </location>
</feature>
<sequence length="186" mass="20919">MKKRIIKIVATITSCIAIASNGIMIASASTNDQGWSTNNYSSACRSHGPKDDYSSVYICNDGYNYAKGRGYYYDIGPSDVKVTIQGAVEYYRPKQRDWVIDNKYDCEHYNGGYIKCNNLDLGAGYVRKIYQYVKENYWSKGYKNSKVSANSKRCAVYLCVTSYDGSAGTWSPDTAGEWYYSPIGNQ</sequence>
<protein>
    <recommendedName>
        <fullName evidence="4">Secreted protein</fullName>
    </recommendedName>
</protein>
<name>A0A315XVC8_RUMFL</name>